<sequence>MRYVGGASLTVDQHPREDDLSGFTAGLDGFFRQLAGLRIVRLLGLRILSCASSASASPSPGGRLLRPVFGFLIIAGADPGIGKVILRASIAGFGLLLILTARFGGHRCAAGENQ</sequence>
<organism evidence="1 2">
    <name type="scientific">Klebsiella pneumoniae</name>
    <dbReference type="NCBI Taxonomy" id="573"/>
    <lineage>
        <taxon>Bacteria</taxon>
        <taxon>Pseudomonadati</taxon>
        <taxon>Pseudomonadota</taxon>
        <taxon>Gammaproteobacteria</taxon>
        <taxon>Enterobacterales</taxon>
        <taxon>Enterobacteriaceae</taxon>
        <taxon>Klebsiella/Raoultella group</taxon>
        <taxon>Klebsiella</taxon>
        <taxon>Klebsiella pneumoniae complex</taxon>
    </lineage>
</organism>
<evidence type="ECO:0000313" key="2">
    <source>
        <dbReference type="Proteomes" id="UP000655094"/>
    </source>
</evidence>
<gene>
    <name evidence="1" type="ORF">KPZU09_47560</name>
</gene>
<dbReference type="AlphaFoldDB" id="A0A919HW18"/>
<evidence type="ECO:0000313" key="1">
    <source>
        <dbReference type="EMBL" id="GHK55020.1"/>
    </source>
</evidence>
<comment type="caution">
    <text evidence="1">The sequence shown here is derived from an EMBL/GenBank/DDBJ whole genome shotgun (WGS) entry which is preliminary data.</text>
</comment>
<name>A0A919HW18_KLEPN</name>
<proteinExistence type="predicted"/>
<protein>
    <submittedName>
        <fullName evidence="1">Uncharacterized protein</fullName>
    </submittedName>
</protein>
<dbReference type="Proteomes" id="UP000655094">
    <property type="component" value="Unassembled WGS sequence"/>
</dbReference>
<reference evidence="1" key="1">
    <citation type="submission" date="2020-10" db="EMBL/GenBank/DDBJ databases">
        <title>Genome Sequence of ESBL Producing Zambian Clinical Strains.</title>
        <authorList>
            <person name="Shawa M."/>
            <person name="Furuta Y."/>
            <person name="Simbotwe M."/>
            <person name="Mulenga E."/>
            <person name="Mubanga M."/>
            <person name="Mulenga G."/>
            <person name="Kaile C."/>
            <person name="Zorigt T."/>
            <person name="Hang'ombe B."/>
            <person name="Higashi H."/>
        </authorList>
    </citation>
    <scope>NUCLEOTIDE SEQUENCE</scope>
    <source>
        <strain evidence="1">Zam_UTH_09</strain>
    </source>
</reference>
<dbReference type="EMBL" id="BNFF01000001">
    <property type="protein sequence ID" value="GHK55020.1"/>
    <property type="molecule type" value="Genomic_DNA"/>
</dbReference>
<accession>A0A919HW18</accession>